<evidence type="ECO:0000256" key="2">
    <source>
        <dbReference type="ARBA" id="ARBA00004818"/>
    </source>
</evidence>
<comment type="pathway">
    <text evidence="2">Organic acid metabolism; glycolate biosynthesis; glycolate from 2-phosphoglycolate: step 1/1.</text>
</comment>
<dbReference type="Proteomes" id="UP000185924">
    <property type="component" value="Unassembled WGS sequence"/>
</dbReference>
<dbReference type="InterPro" id="IPR050155">
    <property type="entry name" value="HAD-like_hydrolase_sf"/>
</dbReference>
<dbReference type="SUPFAM" id="SSF56784">
    <property type="entry name" value="HAD-like"/>
    <property type="match status" value="1"/>
</dbReference>
<keyword evidence="6" id="KW-1185">Reference proteome</keyword>
<dbReference type="STRING" id="1077936.SAMN05421545_2820"/>
<reference evidence="6" key="1">
    <citation type="submission" date="2017-01" db="EMBL/GenBank/DDBJ databases">
        <authorList>
            <person name="Varghese N."/>
            <person name="Submissions S."/>
        </authorList>
    </citation>
    <scope>NUCLEOTIDE SEQUENCE [LARGE SCALE GENOMIC DNA]</scope>
    <source>
        <strain evidence="6">DM9</strain>
    </source>
</reference>
<sequence length="209" mass="23825">MTNQIDSIIFDLDGTLWDAAQTVAKAWSAARQKVDFEIQEITPDKIRSIAGTQHNLIFDMLFPHLDQAQRQELMEVSGKEEMAHIRAHGGDLYEGLEETLQYLHGKYRLFIVSNCQDGYIEAFLERHDLGRYFGDFECSGRTGDPKDVNLKAIVERNNLQAPVYVGDTPGDLDAARKAGVPFIHAGYGYREVDEYEHRLERINDLTTLF</sequence>
<dbReference type="Gene3D" id="1.10.150.240">
    <property type="entry name" value="Putative phosphatase, domain 2"/>
    <property type="match status" value="1"/>
</dbReference>
<gene>
    <name evidence="5" type="ORF">SAMN05421545_2820</name>
</gene>
<dbReference type="OrthoDB" id="9792518at2"/>
<evidence type="ECO:0000256" key="3">
    <source>
        <dbReference type="ARBA" id="ARBA00006171"/>
    </source>
</evidence>
<evidence type="ECO:0000256" key="4">
    <source>
        <dbReference type="ARBA" id="ARBA00013078"/>
    </source>
</evidence>
<dbReference type="InterPro" id="IPR006439">
    <property type="entry name" value="HAD-SF_hydro_IA"/>
</dbReference>
<dbReference type="EC" id="3.1.3.18" evidence="4"/>
<evidence type="ECO:0000313" key="5">
    <source>
        <dbReference type="EMBL" id="SIR23079.1"/>
    </source>
</evidence>
<dbReference type="RefSeq" id="WP_007652420.1">
    <property type="nucleotide sequence ID" value="NZ_FTNM01000004.1"/>
</dbReference>
<dbReference type="NCBIfam" id="TIGR01549">
    <property type="entry name" value="HAD-SF-IA-v1"/>
    <property type="match status" value="1"/>
</dbReference>
<dbReference type="PANTHER" id="PTHR43434">
    <property type="entry name" value="PHOSPHOGLYCOLATE PHOSPHATASE"/>
    <property type="match status" value="1"/>
</dbReference>
<dbReference type="InterPro" id="IPR023198">
    <property type="entry name" value="PGP-like_dom2"/>
</dbReference>
<protein>
    <recommendedName>
        <fullName evidence="4">phosphoglycolate phosphatase</fullName>
        <ecNumber evidence="4">3.1.3.18</ecNumber>
    </recommendedName>
</protein>
<name>A0A1N6Z8G9_9BACT</name>
<dbReference type="AlphaFoldDB" id="A0A1N6Z8G9"/>
<comment type="similarity">
    <text evidence="3">Belongs to the HAD-like hydrolase superfamily. CbbY/CbbZ/Gph/YieH family.</text>
</comment>
<evidence type="ECO:0000256" key="1">
    <source>
        <dbReference type="ARBA" id="ARBA00000830"/>
    </source>
</evidence>
<organism evidence="5 6">
    <name type="scientific">Pontibacter lucknowensis</name>
    <dbReference type="NCBI Taxonomy" id="1077936"/>
    <lineage>
        <taxon>Bacteria</taxon>
        <taxon>Pseudomonadati</taxon>
        <taxon>Bacteroidota</taxon>
        <taxon>Cytophagia</taxon>
        <taxon>Cytophagales</taxon>
        <taxon>Hymenobacteraceae</taxon>
        <taxon>Pontibacter</taxon>
    </lineage>
</organism>
<dbReference type="GO" id="GO:0008967">
    <property type="term" value="F:phosphoglycolate phosphatase activity"/>
    <property type="evidence" value="ECO:0007669"/>
    <property type="project" value="UniProtKB-EC"/>
</dbReference>
<dbReference type="InterPro" id="IPR023214">
    <property type="entry name" value="HAD_sf"/>
</dbReference>
<dbReference type="PANTHER" id="PTHR43434:SF1">
    <property type="entry name" value="PHOSPHOGLYCOLATE PHOSPHATASE"/>
    <property type="match status" value="1"/>
</dbReference>
<dbReference type="InterPro" id="IPR041492">
    <property type="entry name" value="HAD_2"/>
</dbReference>
<comment type="catalytic activity">
    <reaction evidence="1">
        <text>2-phosphoglycolate + H2O = glycolate + phosphate</text>
        <dbReference type="Rhea" id="RHEA:14369"/>
        <dbReference type="ChEBI" id="CHEBI:15377"/>
        <dbReference type="ChEBI" id="CHEBI:29805"/>
        <dbReference type="ChEBI" id="CHEBI:43474"/>
        <dbReference type="ChEBI" id="CHEBI:58033"/>
        <dbReference type="EC" id="3.1.3.18"/>
    </reaction>
</comment>
<evidence type="ECO:0000313" key="6">
    <source>
        <dbReference type="Proteomes" id="UP000185924"/>
    </source>
</evidence>
<proteinExistence type="inferred from homology"/>
<accession>A0A1N6Z8G9</accession>
<dbReference type="EMBL" id="FTNM01000004">
    <property type="protein sequence ID" value="SIR23079.1"/>
    <property type="molecule type" value="Genomic_DNA"/>
</dbReference>
<dbReference type="InterPro" id="IPR036412">
    <property type="entry name" value="HAD-like_sf"/>
</dbReference>
<dbReference type="Gene3D" id="3.40.50.1000">
    <property type="entry name" value="HAD superfamily/HAD-like"/>
    <property type="match status" value="1"/>
</dbReference>
<dbReference type="Pfam" id="PF13419">
    <property type="entry name" value="HAD_2"/>
    <property type="match status" value="1"/>
</dbReference>
<dbReference type="GO" id="GO:0006281">
    <property type="term" value="P:DNA repair"/>
    <property type="evidence" value="ECO:0007669"/>
    <property type="project" value="TreeGrafter"/>
</dbReference>